<evidence type="ECO:0000313" key="2">
    <source>
        <dbReference type="Proteomes" id="UP000037035"/>
    </source>
</evidence>
<dbReference type="EMBL" id="LAVV01007400">
    <property type="protein sequence ID" value="KNZ56054.1"/>
    <property type="molecule type" value="Genomic_DNA"/>
</dbReference>
<reference evidence="1 2" key="1">
    <citation type="submission" date="2015-08" db="EMBL/GenBank/DDBJ databases">
        <title>Next Generation Sequencing and Analysis of the Genome of Puccinia sorghi L Schw, the Causal Agent of Maize Common Rust.</title>
        <authorList>
            <person name="Rochi L."/>
            <person name="Burguener G."/>
            <person name="Darino M."/>
            <person name="Turjanski A."/>
            <person name="Kreff E."/>
            <person name="Dieguez M.J."/>
            <person name="Sacco F."/>
        </authorList>
    </citation>
    <scope>NUCLEOTIDE SEQUENCE [LARGE SCALE GENOMIC DNA]</scope>
    <source>
        <strain evidence="1 2">RO10H11247</strain>
    </source>
</reference>
<sequence length="477" mass="52547">MNQQDTTTTTVDEIYIPGLTSPNLFLELPSIAGFQRLLPQELAHQVFKEQLHQHSQSASSSSCSSLSQLTESCCWRALAIQARQQIVSSDPSHTATILKTWSYRLEALYQLRQPRIIVREMLGLFTTIGQTFPLTEILLNLGPDTLSPLSTAKTTPAGRPKKALPDIVPFDILLLRARLPVLLSPHHHSAVIKTADGLFELLEGCKRMAAYHDHNPEEVAQKELWKRRAIEIVGQLASLFCGHGFQPDGIVDSGAARQGLTEEEGERWVEMETKLWLELGALEQADQLLITLESTHPLAIVRAMVAGQLADASARFLPVATASLAQHEKPPDFSLVNNLAIALLYLGKLSQGFPIMQDMMAKLGPTLAACKPAENQRIIGASSSSSSEGQDKSRRFHAPVNGLILNYATWIELASGSDSERIKRDFLIQLLESASGLPQNQDQDQNQNSMDYPIHTIADLLSLNCFKFPASYPQSSS</sequence>
<dbReference type="AlphaFoldDB" id="A0A0L6V5R3"/>
<dbReference type="VEuPathDB" id="FungiDB:VP01_2507g2"/>
<proteinExistence type="predicted"/>
<protein>
    <submittedName>
        <fullName evidence="1">Uncharacterized protein</fullName>
    </submittedName>
</protein>
<accession>A0A0L6V5R3</accession>
<dbReference type="STRING" id="27349.A0A0L6V5R3"/>
<evidence type="ECO:0000313" key="1">
    <source>
        <dbReference type="EMBL" id="KNZ56054.1"/>
    </source>
</evidence>
<dbReference type="PANTHER" id="PTHR21581">
    <property type="entry name" value="D-ALANYL-D-ALANINE CARBOXYPEPTIDASE"/>
    <property type="match status" value="1"/>
</dbReference>
<dbReference type="OrthoDB" id="428342at2759"/>
<dbReference type="GO" id="GO:0030008">
    <property type="term" value="C:TRAPP complex"/>
    <property type="evidence" value="ECO:0007669"/>
    <property type="project" value="TreeGrafter"/>
</dbReference>
<organism evidence="1 2">
    <name type="scientific">Puccinia sorghi</name>
    <dbReference type="NCBI Taxonomy" id="27349"/>
    <lineage>
        <taxon>Eukaryota</taxon>
        <taxon>Fungi</taxon>
        <taxon>Dikarya</taxon>
        <taxon>Basidiomycota</taxon>
        <taxon>Pucciniomycotina</taxon>
        <taxon>Pucciniomycetes</taxon>
        <taxon>Pucciniales</taxon>
        <taxon>Pucciniaceae</taxon>
        <taxon>Puccinia</taxon>
    </lineage>
</organism>
<keyword evidence="2" id="KW-1185">Reference proteome</keyword>
<comment type="caution">
    <text evidence="1">The sequence shown here is derived from an EMBL/GenBank/DDBJ whole genome shotgun (WGS) entry which is preliminary data.</text>
</comment>
<dbReference type="Proteomes" id="UP000037035">
    <property type="component" value="Unassembled WGS sequence"/>
</dbReference>
<gene>
    <name evidence="1" type="ORF">VP01_2507g2</name>
</gene>
<dbReference type="PANTHER" id="PTHR21581:SF6">
    <property type="entry name" value="TRAFFICKING PROTEIN PARTICLE COMPLEX SUBUNIT 12"/>
    <property type="match status" value="1"/>
</dbReference>
<dbReference type="GO" id="GO:0005794">
    <property type="term" value="C:Golgi apparatus"/>
    <property type="evidence" value="ECO:0007669"/>
    <property type="project" value="TreeGrafter"/>
</dbReference>
<name>A0A0L6V5R3_9BASI</name>